<feature type="region of interest" description="Disordered" evidence="3">
    <location>
        <begin position="443"/>
        <end position="496"/>
    </location>
</feature>
<dbReference type="KEGG" id="gmw:113522789"/>
<feature type="compositionally biased region" description="Polar residues" evidence="3">
    <location>
        <begin position="409"/>
        <end position="421"/>
    </location>
</feature>
<evidence type="ECO:0000313" key="5">
    <source>
        <dbReference type="RefSeq" id="XP_026764403.2"/>
    </source>
</evidence>
<evidence type="ECO:0000256" key="1">
    <source>
        <dbReference type="ARBA" id="ARBA00022490"/>
    </source>
</evidence>
<evidence type="ECO:0000256" key="3">
    <source>
        <dbReference type="SAM" id="MobiDB-lite"/>
    </source>
</evidence>
<feature type="compositionally biased region" description="Low complexity" evidence="3">
    <location>
        <begin position="340"/>
        <end position="351"/>
    </location>
</feature>
<feature type="compositionally biased region" description="Polar residues" evidence="3">
    <location>
        <begin position="377"/>
        <end position="389"/>
    </location>
</feature>
<dbReference type="InParanoid" id="A0A6J1X3Z0"/>
<accession>A0A6J1X3Z0</accession>
<organism evidence="4 5">
    <name type="scientific">Galleria mellonella</name>
    <name type="common">Greater wax moth</name>
    <dbReference type="NCBI Taxonomy" id="7137"/>
    <lineage>
        <taxon>Eukaryota</taxon>
        <taxon>Metazoa</taxon>
        <taxon>Ecdysozoa</taxon>
        <taxon>Arthropoda</taxon>
        <taxon>Hexapoda</taxon>
        <taxon>Insecta</taxon>
        <taxon>Pterygota</taxon>
        <taxon>Neoptera</taxon>
        <taxon>Endopterygota</taxon>
        <taxon>Lepidoptera</taxon>
        <taxon>Glossata</taxon>
        <taxon>Ditrysia</taxon>
        <taxon>Pyraloidea</taxon>
        <taxon>Pyralidae</taxon>
        <taxon>Galleriinae</taxon>
        <taxon>Galleria</taxon>
    </lineage>
</organism>
<sequence>MKITLFLYNNLFVNLKNIVMAQTEDTELRDLVIEALEKNGSLAKIRALLRANIFLAFEDETGNNKENVSLDNILKVPEGILSLSIIHEFLEFCNLNNTLFVYKSETRQGKEYNYGGQKTLLDKLNLSKQDSVNEPILVMLLKILLTQQQKINFDSKDNCNKKKENKNSAYRDNRNCTYIVNEDSSTATSNSQSDNSLDEKNKLHLRLQMDNSDTDTSSDSARDKTSAEYILNQHVIESNQYGDESLEKNINNSNSNNVVVPSPYYLNDLKTNNNSSSDSTSYVELKPYNSVDEKMLNTMGVPTLDNNTLENSTQFAQDKLMEQTDIKTNESSQKVDTVPSLSLNSASSTSLKYDNSKQSQSDKKLEDLGKSDVETIDYSNDFSSTANSKQEYEKAMHSSNSVEEDVSKINKNLSTDSQLQNSQESHSSISISDVADLISEKSSSFGCDKDTSCNKKLKPSNDINIRNSPNNDDESGDFSESPVPSLSNLSLDVHTD</sequence>
<evidence type="ECO:0000313" key="4">
    <source>
        <dbReference type="Proteomes" id="UP001652740"/>
    </source>
</evidence>
<gene>
    <name evidence="5" type="primary">LOC113522789</name>
</gene>
<name>A0A6J1X3Z0_GALME</name>
<feature type="compositionally biased region" description="Basic and acidic residues" evidence="3">
    <location>
        <begin position="360"/>
        <end position="373"/>
    </location>
</feature>
<dbReference type="PANTHER" id="PTHR15431">
    <property type="entry name" value="FGFR1 ONCOGENE PARTNER/LISH DOMAIN-CONTAINING PROTEIN"/>
    <property type="match status" value="1"/>
</dbReference>
<keyword evidence="2" id="KW-0206">Cytoskeleton</keyword>
<dbReference type="RefSeq" id="XP_026764403.2">
    <property type="nucleotide sequence ID" value="XM_026908602.3"/>
</dbReference>
<dbReference type="Proteomes" id="UP001652740">
    <property type="component" value="Unplaced"/>
</dbReference>
<keyword evidence="4" id="KW-1185">Reference proteome</keyword>
<evidence type="ECO:0000256" key="2">
    <source>
        <dbReference type="ARBA" id="ARBA00023212"/>
    </source>
</evidence>
<proteinExistence type="predicted"/>
<keyword evidence="1" id="KW-0963">Cytoplasm</keyword>
<protein>
    <submittedName>
        <fullName evidence="5">Centrosomal protein 43-like</fullName>
    </submittedName>
</protein>
<dbReference type="Gene3D" id="1.20.960.40">
    <property type="match status" value="1"/>
</dbReference>
<dbReference type="AlphaFoldDB" id="A0A6J1X3Z0"/>
<reference evidence="5" key="1">
    <citation type="submission" date="2025-08" db="UniProtKB">
        <authorList>
            <consortium name="RefSeq"/>
        </authorList>
    </citation>
    <scope>IDENTIFICATION</scope>
    <source>
        <tissue evidence="5">Whole larvae</tissue>
    </source>
</reference>
<dbReference type="GeneID" id="113522789"/>
<feature type="region of interest" description="Disordered" evidence="3">
    <location>
        <begin position="326"/>
        <end position="430"/>
    </location>
</feature>
<dbReference type="PANTHER" id="PTHR15431:SF4">
    <property type="entry name" value="PROTEIN TONNEAU 1B"/>
    <property type="match status" value="1"/>
</dbReference>
<feature type="compositionally biased region" description="Polar residues" evidence="3">
    <location>
        <begin position="461"/>
        <end position="470"/>
    </location>
</feature>